<dbReference type="EMBL" id="OV651820">
    <property type="protein sequence ID" value="CAH1114626.1"/>
    <property type="molecule type" value="Genomic_DNA"/>
</dbReference>
<feature type="non-terminal residue" evidence="1">
    <location>
        <position position="159"/>
    </location>
</feature>
<protein>
    <recommendedName>
        <fullName evidence="3">Endonuclease/exonuclease/phosphatase domain-containing protein</fullName>
    </recommendedName>
</protein>
<dbReference type="OrthoDB" id="6783819at2759"/>
<evidence type="ECO:0000313" key="1">
    <source>
        <dbReference type="EMBL" id="CAH1114626.1"/>
    </source>
</evidence>
<name>A0A9P0DAC4_9CUCU</name>
<gene>
    <name evidence="1" type="ORF">PSYICH_LOCUS14353</name>
</gene>
<accession>A0A9P0DAC4</accession>
<dbReference type="Proteomes" id="UP001153636">
    <property type="component" value="Chromosome 8"/>
</dbReference>
<proteinExistence type="predicted"/>
<evidence type="ECO:0000313" key="2">
    <source>
        <dbReference type="Proteomes" id="UP001153636"/>
    </source>
</evidence>
<keyword evidence="2" id="KW-1185">Reference proteome</keyword>
<reference evidence="1" key="1">
    <citation type="submission" date="2022-01" db="EMBL/GenBank/DDBJ databases">
        <authorList>
            <person name="King R."/>
        </authorList>
    </citation>
    <scope>NUCLEOTIDE SEQUENCE</scope>
</reference>
<evidence type="ECO:0008006" key="3">
    <source>
        <dbReference type="Google" id="ProtNLM"/>
    </source>
</evidence>
<organism evidence="1 2">
    <name type="scientific">Psylliodes chrysocephalus</name>
    <dbReference type="NCBI Taxonomy" id="3402493"/>
    <lineage>
        <taxon>Eukaryota</taxon>
        <taxon>Metazoa</taxon>
        <taxon>Ecdysozoa</taxon>
        <taxon>Arthropoda</taxon>
        <taxon>Hexapoda</taxon>
        <taxon>Insecta</taxon>
        <taxon>Pterygota</taxon>
        <taxon>Neoptera</taxon>
        <taxon>Endopterygota</taxon>
        <taxon>Coleoptera</taxon>
        <taxon>Polyphaga</taxon>
        <taxon>Cucujiformia</taxon>
        <taxon>Chrysomeloidea</taxon>
        <taxon>Chrysomelidae</taxon>
        <taxon>Galerucinae</taxon>
        <taxon>Alticini</taxon>
        <taxon>Psylliodes</taxon>
    </lineage>
</organism>
<dbReference type="AlphaFoldDB" id="A0A9P0DAC4"/>
<sequence length="159" mass="18310">MSKKYKFISVLGDLNCDLDGNTEHAKDIRNFAAMYGLRHFIHVPTRITPTSRSKLDNILSNIHPYEISTGTVDLDIADHCGIYMTINNKKTNNSIKHTRRNINSRTLENFAKSILDINWSDLKLELLQANEMCKKILEIFKDNTDSCFPTKYCQIRNKG</sequence>